<evidence type="ECO:0000313" key="7">
    <source>
        <dbReference type="EMBL" id="MBQ0961110.1"/>
    </source>
</evidence>
<name>A0A941BS17_9BURK</name>
<feature type="transmembrane region" description="Helical" evidence="6">
    <location>
        <begin position="6"/>
        <end position="26"/>
    </location>
</feature>
<proteinExistence type="predicted"/>
<feature type="transmembrane region" description="Helical" evidence="6">
    <location>
        <begin position="38"/>
        <end position="66"/>
    </location>
</feature>
<accession>A0A941BS17</accession>
<dbReference type="GO" id="GO:0015171">
    <property type="term" value="F:amino acid transmembrane transporter activity"/>
    <property type="evidence" value="ECO:0007669"/>
    <property type="project" value="TreeGrafter"/>
</dbReference>
<evidence type="ECO:0000256" key="3">
    <source>
        <dbReference type="ARBA" id="ARBA00022692"/>
    </source>
</evidence>
<evidence type="ECO:0000256" key="2">
    <source>
        <dbReference type="ARBA" id="ARBA00022475"/>
    </source>
</evidence>
<keyword evidence="5 6" id="KW-0472">Membrane</keyword>
<keyword evidence="2" id="KW-1003">Cell membrane</keyword>
<feature type="transmembrane region" description="Helical" evidence="6">
    <location>
        <begin position="72"/>
        <end position="90"/>
    </location>
</feature>
<keyword evidence="3 6" id="KW-0812">Transmembrane</keyword>
<protein>
    <submittedName>
        <fullName evidence="7">LysE family transporter</fullName>
    </submittedName>
</protein>
<keyword evidence="8" id="KW-1185">Reference proteome</keyword>
<feature type="transmembrane region" description="Helical" evidence="6">
    <location>
        <begin position="110"/>
        <end position="135"/>
    </location>
</feature>
<comment type="caution">
    <text evidence="7">The sequence shown here is derived from an EMBL/GenBank/DDBJ whole genome shotgun (WGS) entry which is preliminary data.</text>
</comment>
<evidence type="ECO:0000256" key="5">
    <source>
        <dbReference type="ARBA" id="ARBA00023136"/>
    </source>
</evidence>
<dbReference type="Pfam" id="PF01810">
    <property type="entry name" value="LysE"/>
    <property type="match status" value="1"/>
</dbReference>
<reference evidence="7" key="1">
    <citation type="submission" date="2021-04" db="EMBL/GenBank/DDBJ databases">
        <title>The genome sequence of Ideonella sp. 4Y11.</title>
        <authorList>
            <person name="Liu Y."/>
        </authorList>
    </citation>
    <scope>NUCLEOTIDE SEQUENCE</scope>
    <source>
        <strain evidence="7">4Y11</strain>
    </source>
</reference>
<evidence type="ECO:0000256" key="1">
    <source>
        <dbReference type="ARBA" id="ARBA00004651"/>
    </source>
</evidence>
<dbReference type="Proteomes" id="UP000678374">
    <property type="component" value="Unassembled WGS sequence"/>
</dbReference>
<dbReference type="GO" id="GO:0005886">
    <property type="term" value="C:plasma membrane"/>
    <property type="evidence" value="ECO:0007669"/>
    <property type="project" value="UniProtKB-SubCell"/>
</dbReference>
<evidence type="ECO:0000313" key="8">
    <source>
        <dbReference type="Proteomes" id="UP000678374"/>
    </source>
</evidence>
<organism evidence="7 8">
    <name type="scientific">Ideonella aquatica</name>
    <dbReference type="NCBI Taxonomy" id="2824119"/>
    <lineage>
        <taxon>Bacteria</taxon>
        <taxon>Pseudomonadati</taxon>
        <taxon>Pseudomonadota</taxon>
        <taxon>Betaproteobacteria</taxon>
        <taxon>Burkholderiales</taxon>
        <taxon>Sphaerotilaceae</taxon>
        <taxon>Ideonella</taxon>
    </lineage>
</organism>
<keyword evidence="4 6" id="KW-1133">Transmembrane helix</keyword>
<dbReference type="EMBL" id="JAGQDE010000022">
    <property type="protein sequence ID" value="MBQ0961110.1"/>
    <property type="molecule type" value="Genomic_DNA"/>
</dbReference>
<gene>
    <name evidence="7" type="ORF">KAK06_19295</name>
</gene>
<dbReference type="InterPro" id="IPR001123">
    <property type="entry name" value="LeuE-type"/>
</dbReference>
<feature type="transmembrane region" description="Helical" evidence="6">
    <location>
        <begin position="141"/>
        <end position="167"/>
    </location>
</feature>
<dbReference type="PANTHER" id="PTHR30086:SF20">
    <property type="entry name" value="ARGININE EXPORTER PROTEIN ARGO-RELATED"/>
    <property type="match status" value="1"/>
</dbReference>
<dbReference type="RefSeq" id="WP_210803779.1">
    <property type="nucleotide sequence ID" value="NZ_JAGQDE010000022.1"/>
</dbReference>
<evidence type="ECO:0000256" key="6">
    <source>
        <dbReference type="SAM" id="Phobius"/>
    </source>
</evidence>
<dbReference type="AlphaFoldDB" id="A0A941BS17"/>
<evidence type="ECO:0000256" key="4">
    <source>
        <dbReference type="ARBA" id="ARBA00022989"/>
    </source>
</evidence>
<comment type="subcellular location">
    <subcellularLocation>
        <location evidence="1">Cell membrane</location>
        <topology evidence="1">Multi-pass membrane protein</topology>
    </subcellularLocation>
</comment>
<dbReference type="PANTHER" id="PTHR30086">
    <property type="entry name" value="ARGININE EXPORTER PROTEIN ARGO"/>
    <property type="match status" value="1"/>
</dbReference>
<sequence length="206" mass="21501">MLTSLATIAVLHWAVLLVPGFNFVLIGQLAAGGSRDRALAAVGGMTLGTLCWALLAVLGVGVVFAAHPALRLGVQVAGGLYLLQLAWKLWRAGAPQAAADASGLSRVAAFRVGFTTSMLNPKIALFYGSVFATAMPLNPSVLLSAAAVALVFGNSVLWHGGLAWALSQRAVQKAWLRHARAFNRGSGLVVGTYGARLLWQGWRDGA</sequence>